<proteinExistence type="predicted"/>
<evidence type="ECO:0000313" key="3">
    <source>
        <dbReference type="EMBL" id="UZK54059.1"/>
    </source>
</evidence>
<feature type="region of interest" description="Disordered" evidence="1">
    <location>
        <begin position="35"/>
        <end position="56"/>
    </location>
</feature>
<dbReference type="EMBL" id="CP098740">
    <property type="protein sequence ID" value="UZK54059.1"/>
    <property type="molecule type" value="Genomic_DNA"/>
</dbReference>
<feature type="domain" description="DNA-binding phage zinc finger" evidence="2">
    <location>
        <begin position="12"/>
        <end position="51"/>
    </location>
</feature>
<organism evidence="3 4">
    <name type="scientific">Streptomyces drozdowiczii</name>
    <dbReference type="NCBI Taxonomy" id="202862"/>
    <lineage>
        <taxon>Bacteria</taxon>
        <taxon>Bacillati</taxon>
        <taxon>Actinomycetota</taxon>
        <taxon>Actinomycetes</taxon>
        <taxon>Kitasatosporales</taxon>
        <taxon>Streptomycetaceae</taxon>
        <taxon>Streptomyces</taxon>
    </lineage>
</organism>
<evidence type="ECO:0000256" key="1">
    <source>
        <dbReference type="SAM" id="MobiDB-lite"/>
    </source>
</evidence>
<protein>
    <recommendedName>
        <fullName evidence="2">DNA-binding phage zinc finger domain-containing protein</fullName>
    </recommendedName>
</protein>
<dbReference type="Proteomes" id="UP001164963">
    <property type="component" value="Chromosome"/>
</dbReference>
<gene>
    <name evidence="3" type="ORF">NEH16_07760</name>
</gene>
<evidence type="ECO:0000313" key="4">
    <source>
        <dbReference type="Proteomes" id="UP001164963"/>
    </source>
</evidence>
<name>A0ABY6PQ10_9ACTN</name>
<accession>A0ABY6PQ10</accession>
<reference evidence="3" key="1">
    <citation type="journal article" date="2022" name="Front. Microbiol.">
        <title>Mirubactin C rescues the lethal effect of cell wall biosynthesis mutations in Bacillus subtilis.</title>
        <authorList>
            <person name="Kepplinger B."/>
            <person name="Wen X."/>
            <person name="Tyler A.R."/>
            <person name="Kim B.Y."/>
            <person name="Brown J."/>
            <person name="Banks P."/>
            <person name="Dashti Y."/>
            <person name="Mackenzie E.S."/>
            <person name="Wills C."/>
            <person name="Kawai Y."/>
            <person name="Waldron K.J."/>
            <person name="Allenby N.E.E."/>
            <person name="Wu L.J."/>
            <person name="Hall M.J."/>
            <person name="Errington J."/>
        </authorList>
    </citation>
    <scope>NUCLEOTIDE SEQUENCE</scope>
    <source>
        <strain evidence="3">MDA8-470</strain>
    </source>
</reference>
<keyword evidence="4" id="KW-1185">Reference proteome</keyword>
<dbReference type="InterPro" id="IPR056911">
    <property type="entry name" value="Phage_Znf_bind_put"/>
</dbReference>
<dbReference type="Pfam" id="PF24623">
    <property type="entry name" value="Phage_zn_bind_8"/>
    <property type="match status" value="1"/>
</dbReference>
<sequence length="56" mass="5777">MSAPRPVGLGRPRPAALAVPCPHCHATTGAPCTIPATGGRLTDPHPSRIEQQERAA</sequence>
<dbReference type="RefSeq" id="WP_265540463.1">
    <property type="nucleotide sequence ID" value="NZ_CP098740.1"/>
</dbReference>
<feature type="compositionally biased region" description="Basic and acidic residues" evidence="1">
    <location>
        <begin position="42"/>
        <end position="56"/>
    </location>
</feature>
<evidence type="ECO:0000259" key="2">
    <source>
        <dbReference type="Pfam" id="PF24623"/>
    </source>
</evidence>